<reference evidence="1" key="1">
    <citation type="journal article" date="2019" name="bioRxiv">
        <title>The Genome of the Zebra Mussel, Dreissena polymorpha: A Resource for Invasive Species Research.</title>
        <authorList>
            <person name="McCartney M.A."/>
            <person name="Auch B."/>
            <person name="Kono T."/>
            <person name="Mallez S."/>
            <person name="Zhang Y."/>
            <person name="Obille A."/>
            <person name="Becker A."/>
            <person name="Abrahante J.E."/>
            <person name="Garbe J."/>
            <person name="Badalamenti J.P."/>
            <person name="Herman A."/>
            <person name="Mangelson H."/>
            <person name="Liachko I."/>
            <person name="Sullivan S."/>
            <person name="Sone E.D."/>
            <person name="Koren S."/>
            <person name="Silverstein K.A.T."/>
            <person name="Beckman K.B."/>
            <person name="Gohl D.M."/>
        </authorList>
    </citation>
    <scope>NUCLEOTIDE SEQUENCE</scope>
    <source>
        <strain evidence="1">Duluth1</strain>
        <tissue evidence="1">Whole animal</tissue>
    </source>
</reference>
<proteinExistence type="predicted"/>
<dbReference type="EMBL" id="JAIWYP010000001">
    <property type="protein sequence ID" value="KAH3896294.1"/>
    <property type="molecule type" value="Genomic_DNA"/>
</dbReference>
<evidence type="ECO:0000313" key="1">
    <source>
        <dbReference type="EMBL" id="KAH3896294.1"/>
    </source>
</evidence>
<keyword evidence="2" id="KW-1185">Reference proteome</keyword>
<accession>A0A9D4S891</accession>
<reference evidence="1" key="2">
    <citation type="submission" date="2020-11" db="EMBL/GenBank/DDBJ databases">
        <authorList>
            <person name="McCartney M.A."/>
            <person name="Auch B."/>
            <person name="Kono T."/>
            <person name="Mallez S."/>
            <person name="Becker A."/>
            <person name="Gohl D.M."/>
            <person name="Silverstein K.A.T."/>
            <person name="Koren S."/>
            <person name="Bechman K.B."/>
            <person name="Herman A."/>
            <person name="Abrahante J.E."/>
            <person name="Garbe J."/>
        </authorList>
    </citation>
    <scope>NUCLEOTIDE SEQUENCE</scope>
    <source>
        <strain evidence="1">Duluth1</strain>
        <tissue evidence="1">Whole animal</tissue>
    </source>
</reference>
<evidence type="ECO:0000313" key="2">
    <source>
        <dbReference type="Proteomes" id="UP000828390"/>
    </source>
</evidence>
<dbReference type="AlphaFoldDB" id="A0A9D4S891"/>
<dbReference type="Proteomes" id="UP000828390">
    <property type="component" value="Unassembled WGS sequence"/>
</dbReference>
<comment type="caution">
    <text evidence="1">The sequence shown here is derived from an EMBL/GenBank/DDBJ whole genome shotgun (WGS) entry which is preliminary data.</text>
</comment>
<organism evidence="1 2">
    <name type="scientific">Dreissena polymorpha</name>
    <name type="common">Zebra mussel</name>
    <name type="synonym">Mytilus polymorpha</name>
    <dbReference type="NCBI Taxonomy" id="45954"/>
    <lineage>
        <taxon>Eukaryota</taxon>
        <taxon>Metazoa</taxon>
        <taxon>Spiralia</taxon>
        <taxon>Lophotrochozoa</taxon>
        <taxon>Mollusca</taxon>
        <taxon>Bivalvia</taxon>
        <taxon>Autobranchia</taxon>
        <taxon>Heteroconchia</taxon>
        <taxon>Euheterodonta</taxon>
        <taxon>Imparidentia</taxon>
        <taxon>Neoheterodontei</taxon>
        <taxon>Myida</taxon>
        <taxon>Dreissenoidea</taxon>
        <taxon>Dreissenidae</taxon>
        <taxon>Dreissena</taxon>
    </lineage>
</organism>
<protein>
    <submittedName>
        <fullName evidence="1">Uncharacterized protein</fullName>
    </submittedName>
</protein>
<sequence>MVEETAMSHSTATARLKLGNPRSLKCRPTNIRLLQWVLEAQCECTTSEWKPLIVFGLRCLLK</sequence>
<name>A0A9D4S891_DREPO</name>
<gene>
    <name evidence="1" type="ORF">DPMN_020470</name>
</gene>